<evidence type="ECO:0000259" key="3">
    <source>
        <dbReference type="PROSITE" id="PS50883"/>
    </source>
</evidence>
<reference evidence="5 6" key="1">
    <citation type="submission" date="2016-04" db="EMBL/GenBank/DDBJ databases">
        <title>Genome analysis of Thermosulfurimonas dismutans, the first thermophilic sulfur-disproportionating bacterium of the phylum Thermodesulfobacteria.</title>
        <authorList>
            <person name="Mardanov A.V."/>
            <person name="Beletsky A.V."/>
            <person name="Kadnikov V.V."/>
            <person name="Slobodkin A.I."/>
            <person name="Ravin N.V."/>
        </authorList>
    </citation>
    <scope>NUCLEOTIDE SEQUENCE [LARGE SCALE GENOMIC DNA]</scope>
    <source>
        <strain evidence="5 6">S95</strain>
    </source>
</reference>
<dbReference type="CDD" id="cd01949">
    <property type="entry name" value="GGDEF"/>
    <property type="match status" value="1"/>
</dbReference>
<dbReference type="SMART" id="SM00065">
    <property type="entry name" value="GAF"/>
    <property type="match status" value="1"/>
</dbReference>
<dbReference type="InterPro" id="IPR029787">
    <property type="entry name" value="Nucleotide_cyclase"/>
</dbReference>
<dbReference type="InterPro" id="IPR029016">
    <property type="entry name" value="GAF-like_dom_sf"/>
</dbReference>
<dbReference type="Pfam" id="PF11563">
    <property type="entry name" value="Protoglobin"/>
    <property type="match status" value="1"/>
</dbReference>
<dbReference type="Pfam" id="PF13185">
    <property type="entry name" value="GAF_2"/>
    <property type="match status" value="1"/>
</dbReference>
<dbReference type="SUPFAM" id="SSF46458">
    <property type="entry name" value="Globin-like"/>
    <property type="match status" value="1"/>
</dbReference>
<dbReference type="SMART" id="SM00052">
    <property type="entry name" value="EAL"/>
    <property type="match status" value="1"/>
</dbReference>
<dbReference type="PANTHER" id="PTHR44757:SF2">
    <property type="entry name" value="BIOFILM ARCHITECTURE MAINTENANCE PROTEIN MBAA"/>
    <property type="match status" value="1"/>
</dbReference>
<dbReference type="GO" id="GO:0019825">
    <property type="term" value="F:oxygen binding"/>
    <property type="evidence" value="ECO:0007669"/>
    <property type="project" value="InterPro"/>
</dbReference>
<sequence>MGPDEKELLATLSALVEAFPNSSLERFYTHILEFEEGFQILGPILSQKEAFERYKDSLRSFWIKFFLEPFSEDVFQYAFKIGTVHAEKGVSPPLFLKALFRFWSLFREHIWNRIEDQALQKSLIQLAVKLLFYLVSVVLAAYFKRLDQDLEEAYAEIARLNRIYVLLREINLLIFEEKVSSEKLFKEACKILVRDGGFALAWIGLIEPKTKEVKPLAAAGKTDYLNDFYASIDPAIAEGRGPCGEALRTGRPVVVQDTEEDSRFIPWRERARQYGLRSAVALPLVLGNEVKGVLLLYHPKPQYFTSKEAQLLLEISRDLSLGWAHIEKSRELERVLFTDELTGLGNERYLIDTLEHEFEVAKKQKQRLALVRLDIDEFSLLTHSLGRAAGDEVLKEVGQRLVRLVGSRGTVVRSGADEFSCSYLFENNSEIGSFMGRIKNALSLPVYTAESVIRVSASMGLAFFPEDASSPRGLLEAASVALRRAKKQAPGGVAFYSEKEAREVLSRWRLTEELERACEQKEFVLFFQPRVDLFNRRISSFEALLRWRHPQKGIISPGKFISVLEDTGLITKVGRWVVKESALFLKKLLPKHSEISISFNVSMKQFQDNHLLKVLEETLREVSIPPEWLEVEITESLFFEAGAQASEILKNINNLGLKIAIDDFGTGYSSFAYLKKIPAESLKIDYSFVKGIPEDREDASVVMAIVAMARNLGKKIVAEGVERREQLAFLMGLGVDEVQGYYFARPMPGDQALSFLESFNPDRFFR</sequence>
<proteinExistence type="predicted"/>
<organism evidence="5 6">
    <name type="scientific">Thermosulfurimonas dismutans</name>
    <dbReference type="NCBI Taxonomy" id="999894"/>
    <lineage>
        <taxon>Bacteria</taxon>
        <taxon>Pseudomonadati</taxon>
        <taxon>Thermodesulfobacteriota</taxon>
        <taxon>Thermodesulfobacteria</taxon>
        <taxon>Thermodesulfobacteriales</taxon>
        <taxon>Thermodesulfobacteriaceae</taxon>
        <taxon>Thermosulfurimonas</taxon>
    </lineage>
</organism>
<evidence type="ECO:0000256" key="2">
    <source>
        <dbReference type="ARBA" id="ARBA00029839"/>
    </source>
</evidence>
<dbReference type="SMART" id="SM00267">
    <property type="entry name" value="GGDEF"/>
    <property type="match status" value="1"/>
</dbReference>
<dbReference type="Proteomes" id="UP000078390">
    <property type="component" value="Unassembled WGS sequence"/>
</dbReference>
<dbReference type="EMBL" id="LWLG01000001">
    <property type="protein sequence ID" value="OAQ21731.1"/>
    <property type="molecule type" value="Genomic_DNA"/>
</dbReference>
<gene>
    <name evidence="5" type="ORF">TDIS_0249</name>
</gene>
<name>A0A179D7H4_9BACT</name>
<dbReference type="PROSITE" id="PS50883">
    <property type="entry name" value="EAL"/>
    <property type="match status" value="1"/>
</dbReference>
<dbReference type="Pfam" id="PF00990">
    <property type="entry name" value="GGDEF"/>
    <property type="match status" value="1"/>
</dbReference>
<evidence type="ECO:0000256" key="1">
    <source>
        <dbReference type="ARBA" id="ARBA00015125"/>
    </source>
</evidence>
<dbReference type="InterPro" id="IPR003018">
    <property type="entry name" value="GAF"/>
</dbReference>
<protein>
    <recommendedName>
        <fullName evidence="1">Diguanylate cyclase DosC</fullName>
    </recommendedName>
    <alternativeName>
        <fullName evidence="2">Direct oxygen-sensing cyclase</fullName>
    </alternativeName>
</protein>
<evidence type="ECO:0000313" key="5">
    <source>
        <dbReference type="EMBL" id="OAQ21731.1"/>
    </source>
</evidence>
<dbReference type="Gene3D" id="3.20.20.450">
    <property type="entry name" value="EAL domain"/>
    <property type="match status" value="1"/>
</dbReference>
<dbReference type="InterPro" id="IPR052155">
    <property type="entry name" value="Biofilm_reg_signaling"/>
</dbReference>
<evidence type="ECO:0000313" key="6">
    <source>
        <dbReference type="Proteomes" id="UP000078390"/>
    </source>
</evidence>
<comment type="caution">
    <text evidence="5">The sequence shown here is derived from an EMBL/GenBank/DDBJ whole genome shotgun (WGS) entry which is preliminary data.</text>
</comment>
<dbReference type="SUPFAM" id="SSF55781">
    <property type="entry name" value="GAF domain-like"/>
    <property type="match status" value="1"/>
</dbReference>
<dbReference type="NCBIfam" id="TIGR00254">
    <property type="entry name" value="GGDEF"/>
    <property type="match status" value="1"/>
</dbReference>
<dbReference type="SUPFAM" id="SSF55073">
    <property type="entry name" value="Nucleotide cyclase"/>
    <property type="match status" value="1"/>
</dbReference>
<dbReference type="InterPro" id="IPR043128">
    <property type="entry name" value="Rev_trsase/Diguanyl_cyclase"/>
</dbReference>
<dbReference type="Pfam" id="PF00563">
    <property type="entry name" value="EAL"/>
    <property type="match status" value="1"/>
</dbReference>
<dbReference type="InterPro" id="IPR044398">
    <property type="entry name" value="Globin-sensor_dom"/>
</dbReference>
<accession>A0A179D7H4</accession>
<evidence type="ECO:0000259" key="4">
    <source>
        <dbReference type="PROSITE" id="PS50887"/>
    </source>
</evidence>
<dbReference type="CDD" id="cd01948">
    <property type="entry name" value="EAL"/>
    <property type="match status" value="1"/>
</dbReference>
<dbReference type="InterPro" id="IPR012292">
    <property type="entry name" value="Globin/Proto"/>
</dbReference>
<dbReference type="InterPro" id="IPR001633">
    <property type="entry name" value="EAL_dom"/>
</dbReference>
<dbReference type="Gene3D" id="1.10.490.10">
    <property type="entry name" value="Globins"/>
    <property type="match status" value="1"/>
</dbReference>
<dbReference type="Gene3D" id="3.30.450.40">
    <property type="match status" value="1"/>
</dbReference>
<dbReference type="GO" id="GO:0020037">
    <property type="term" value="F:heme binding"/>
    <property type="evidence" value="ECO:0007669"/>
    <property type="project" value="InterPro"/>
</dbReference>
<feature type="domain" description="GGDEF" evidence="4">
    <location>
        <begin position="366"/>
        <end position="498"/>
    </location>
</feature>
<dbReference type="AlphaFoldDB" id="A0A179D7H4"/>
<dbReference type="STRING" id="999894.TDIS_0249"/>
<dbReference type="Gene3D" id="3.30.70.270">
    <property type="match status" value="1"/>
</dbReference>
<dbReference type="PANTHER" id="PTHR44757">
    <property type="entry name" value="DIGUANYLATE CYCLASE DGCP"/>
    <property type="match status" value="1"/>
</dbReference>
<dbReference type="PROSITE" id="PS50887">
    <property type="entry name" value="GGDEF"/>
    <property type="match status" value="1"/>
</dbReference>
<dbReference type="InterPro" id="IPR035919">
    <property type="entry name" value="EAL_sf"/>
</dbReference>
<dbReference type="SUPFAM" id="SSF141868">
    <property type="entry name" value="EAL domain-like"/>
    <property type="match status" value="1"/>
</dbReference>
<dbReference type="InterPro" id="IPR000160">
    <property type="entry name" value="GGDEF_dom"/>
</dbReference>
<dbReference type="InterPro" id="IPR009050">
    <property type="entry name" value="Globin-like_sf"/>
</dbReference>
<keyword evidence="6" id="KW-1185">Reference proteome</keyword>
<feature type="domain" description="EAL" evidence="3">
    <location>
        <begin position="507"/>
        <end position="760"/>
    </location>
</feature>